<organism evidence="3 4">
    <name type="scientific">Argiope bruennichi</name>
    <name type="common">Wasp spider</name>
    <name type="synonym">Aranea bruennichi</name>
    <dbReference type="NCBI Taxonomy" id="94029"/>
    <lineage>
        <taxon>Eukaryota</taxon>
        <taxon>Metazoa</taxon>
        <taxon>Ecdysozoa</taxon>
        <taxon>Arthropoda</taxon>
        <taxon>Chelicerata</taxon>
        <taxon>Arachnida</taxon>
        <taxon>Araneae</taxon>
        <taxon>Araneomorphae</taxon>
        <taxon>Entelegynae</taxon>
        <taxon>Araneoidea</taxon>
        <taxon>Araneidae</taxon>
        <taxon>Argiope</taxon>
    </lineage>
</organism>
<keyword evidence="1" id="KW-0479">Metal-binding</keyword>
<dbReference type="GO" id="GO:0008270">
    <property type="term" value="F:zinc ion binding"/>
    <property type="evidence" value="ECO:0007669"/>
    <property type="project" value="UniProtKB-KW"/>
</dbReference>
<evidence type="ECO:0000313" key="4">
    <source>
        <dbReference type="Proteomes" id="UP000807504"/>
    </source>
</evidence>
<keyword evidence="1" id="KW-0863">Zinc-finger</keyword>
<proteinExistence type="inferred from homology"/>
<reference evidence="3" key="1">
    <citation type="journal article" date="2020" name="bioRxiv">
        <title>Chromosome-level reference genome of the European wasp spider Argiope bruennichi: a resource for studies on range expansion and evolutionary adaptation.</title>
        <authorList>
            <person name="Sheffer M.M."/>
            <person name="Hoppe A."/>
            <person name="Krehenwinkel H."/>
            <person name="Uhl G."/>
            <person name="Kuss A.W."/>
            <person name="Jensen L."/>
            <person name="Jensen C."/>
            <person name="Gillespie R.G."/>
            <person name="Hoff K.J."/>
            <person name="Prost S."/>
        </authorList>
    </citation>
    <scope>NUCLEOTIDE SEQUENCE</scope>
</reference>
<dbReference type="GO" id="GO:0061630">
    <property type="term" value="F:ubiquitin protein ligase activity"/>
    <property type="evidence" value="ECO:0007669"/>
    <property type="project" value="UniProtKB-UniRule"/>
</dbReference>
<comment type="similarity">
    <text evidence="1">Belongs to the LTN1 family.</text>
</comment>
<comment type="function">
    <text evidence="1">E3 ubiquitin-protein ligase. Component of the ribosome quality control complex (RQC), a ribosome-associated complex that mediates ubiquitination and extraction of incompletely synthesized nascent chains for proteasomal degradation.</text>
</comment>
<feature type="compositionally biased region" description="Polar residues" evidence="2">
    <location>
        <begin position="1"/>
        <end position="21"/>
    </location>
</feature>
<keyword evidence="1" id="KW-0862">Zinc</keyword>
<dbReference type="PANTHER" id="PTHR12389:SF0">
    <property type="entry name" value="E3 UBIQUITIN-PROTEIN LIGASE LISTERIN"/>
    <property type="match status" value="1"/>
</dbReference>
<reference evidence="3" key="2">
    <citation type="submission" date="2020-06" db="EMBL/GenBank/DDBJ databases">
        <authorList>
            <person name="Sheffer M."/>
        </authorList>
    </citation>
    <scope>NUCLEOTIDE SEQUENCE</scope>
</reference>
<feature type="region of interest" description="Disordered" evidence="2">
    <location>
        <begin position="1"/>
        <end position="25"/>
    </location>
</feature>
<evidence type="ECO:0000256" key="1">
    <source>
        <dbReference type="RuleBase" id="RU367090"/>
    </source>
</evidence>
<evidence type="ECO:0000256" key="2">
    <source>
        <dbReference type="SAM" id="MobiDB-lite"/>
    </source>
</evidence>
<dbReference type="GO" id="GO:0043023">
    <property type="term" value="F:ribosomal large subunit binding"/>
    <property type="evidence" value="ECO:0007669"/>
    <property type="project" value="TreeGrafter"/>
</dbReference>
<protein>
    <recommendedName>
        <fullName evidence="1">E3 ubiquitin-protein ligase listerin</fullName>
        <ecNumber evidence="1">2.3.2.27</ecNumber>
    </recommendedName>
    <alternativeName>
        <fullName evidence="1">RING-type E3 ubiquitin transferase listerin</fullName>
    </alternativeName>
</protein>
<sequence>MGKTNKANRTKGNTRPSSSGHSAELLGVSGQALTGFIGFDALDKDTASYVPVTGQHAAEAADSSVDSDFRMVMRKMLKRDAVTRLKV</sequence>
<keyword evidence="1" id="KW-0833">Ubl conjugation pathway</keyword>
<dbReference type="GO" id="GO:0005829">
    <property type="term" value="C:cytosol"/>
    <property type="evidence" value="ECO:0007669"/>
    <property type="project" value="UniProtKB-UniRule"/>
</dbReference>
<dbReference type="GO" id="GO:1990112">
    <property type="term" value="C:RQC complex"/>
    <property type="evidence" value="ECO:0007669"/>
    <property type="project" value="UniProtKB-UniRule"/>
</dbReference>
<comment type="subunit">
    <text evidence="1">Component of the ribosome quality control complex (RQC).</text>
</comment>
<comment type="caution">
    <text evidence="3">The sequence shown here is derived from an EMBL/GenBank/DDBJ whole genome shotgun (WGS) entry which is preliminary data.</text>
</comment>
<accession>A0A8T0FB95</accession>
<dbReference type="Proteomes" id="UP000807504">
    <property type="component" value="Unassembled WGS sequence"/>
</dbReference>
<dbReference type="InterPro" id="IPR039795">
    <property type="entry name" value="LTN1/Rkr1"/>
</dbReference>
<comment type="pathway">
    <text evidence="1">Protein modification; protein ubiquitination.</text>
</comment>
<keyword evidence="4" id="KW-1185">Reference proteome</keyword>
<dbReference type="PANTHER" id="PTHR12389">
    <property type="entry name" value="ZINC FINGER PROTEIN 294"/>
    <property type="match status" value="1"/>
</dbReference>
<dbReference type="AlphaFoldDB" id="A0A8T0FB95"/>
<dbReference type="GO" id="GO:1990116">
    <property type="term" value="P:ribosome-associated ubiquitin-dependent protein catabolic process"/>
    <property type="evidence" value="ECO:0007669"/>
    <property type="project" value="UniProtKB-UniRule"/>
</dbReference>
<evidence type="ECO:0000313" key="3">
    <source>
        <dbReference type="EMBL" id="KAF8788544.1"/>
    </source>
</evidence>
<gene>
    <name evidence="3" type="ORF">HNY73_006573</name>
</gene>
<name>A0A8T0FB95_ARGBR</name>
<dbReference type="EC" id="2.3.2.27" evidence="1"/>
<dbReference type="GO" id="GO:0072344">
    <property type="term" value="P:rescue of stalled ribosome"/>
    <property type="evidence" value="ECO:0007669"/>
    <property type="project" value="UniProtKB-UniRule"/>
</dbReference>
<comment type="catalytic activity">
    <reaction evidence="1">
        <text>S-ubiquitinyl-[E2 ubiquitin-conjugating enzyme]-L-cysteine + [acceptor protein]-L-lysine = [E2 ubiquitin-conjugating enzyme]-L-cysteine + N(6)-ubiquitinyl-[acceptor protein]-L-lysine.</text>
        <dbReference type="EC" id="2.3.2.27"/>
    </reaction>
</comment>
<dbReference type="EMBL" id="JABXBU010000012">
    <property type="protein sequence ID" value="KAF8788544.1"/>
    <property type="molecule type" value="Genomic_DNA"/>
</dbReference>
<keyword evidence="1" id="KW-0808">Transferase</keyword>